<reference evidence="4 5" key="1">
    <citation type="submission" date="2019-11" db="EMBL/GenBank/DDBJ databases">
        <authorList>
            <person name="Zhang X.Y."/>
        </authorList>
    </citation>
    <scope>NUCLEOTIDE SEQUENCE [LARGE SCALE GENOMIC DNA]</scope>
    <source>
        <strain evidence="4 5">C176</strain>
    </source>
</reference>
<dbReference type="GO" id="GO:0004222">
    <property type="term" value="F:metalloendopeptidase activity"/>
    <property type="evidence" value="ECO:0007669"/>
    <property type="project" value="TreeGrafter"/>
</dbReference>
<evidence type="ECO:0000256" key="2">
    <source>
        <dbReference type="SAM" id="Phobius"/>
    </source>
</evidence>
<dbReference type="Gene3D" id="2.70.70.10">
    <property type="entry name" value="Glucose Permease (Domain IIA)"/>
    <property type="match status" value="1"/>
</dbReference>
<organism evidence="4 5">
    <name type="scientific">Spiribacter salilacus</name>
    <dbReference type="NCBI Taxonomy" id="2664894"/>
    <lineage>
        <taxon>Bacteria</taxon>
        <taxon>Pseudomonadati</taxon>
        <taxon>Pseudomonadota</taxon>
        <taxon>Gammaproteobacteria</taxon>
        <taxon>Chromatiales</taxon>
        <taxon>Ectothiorhodospiraceae</taxon>
        <taxon>Spiribacter</taxon>
    </lineage>
</organism>
<proteinExistence type="predicted"/>
<evidence type="ECO:0000313" key="4">
    <source>
        <dbReference type="EMBL" id="MRH77772.1"/>
    </source>
</evidence>
<keyword evidence="5" id="KW-1185">Reference proteome</keyword>
<keyword evidence="2" id="KW-0812">Transmembrane</keyword>
<dbReference type="Pfam" id="PF01551">
    <property type="entry name" value="Peptidase_M23"/>
    <property type="match status" value="1"/>
</dbReference>
<feature type="transmembrane region" description="Helical" evidence="2">
    <location>
        <begin position="64"/>
        <end position="84"/>
    </location>
</feature>
<keyword evidence="1" id="KW-0732">Signal</keyword>
<dbReference type="EMBL" id="WJPP01000002">
    <property type="protein sequence ID" value="MRH77772.1"/>
    <property type="molecule type" value="Genomic_DNA"/>
</dbReference>
<dbReference type="Proteomes" id="UP000433788">
    <property type="component" value="Unassembled WGS sequence"/>
</dbReference>
<keyword evidence="2" id="KW-1133">Transmembrane helix</keyword>
<dbReference type="InterPro" id="IPR050570">
    <property type="entry name" value="Cell_wall_metabolism_enzyme"/>
</dbReference>
<dbReference type="InterPro" id="IPR011055">
    <property type="entry name" value="Dup_hybrid_motif"/>
</dbReference>
<sequence>MTMSHNSHDAGIWLADIHKQLPEEGSVQLLIPSETGVSHVWVGRQDIDRYQQVQAQKVRRQRRIYTLISASLLAIALTVFGQSLQLNQRNSSLGVRLTQTQDQLQQLSQSADQVIAAAQTAGANSTPDLSSVAGFIETQDEAFSLYAEFTRPLAALHLESLGEEFENTGIDLPDIITSVASEPRIGSPIGADDGVSAVINRYVTQDAAERLEQIAQLNVFRANLPDLEPMVAARMTSGFGMRKHPITGQVVPHRGIDMVSDEDRTVLAAGAGQVTFAGRRGRYGNFVVVDHGLGVETRYAHLQRIDVAEGEFVEKGQALGVMGDTGRTTGLHLHYEVRFAGQHVDPRSMLEVARNVQ</sequence>
<accession>A0A6N7QP12</accession>
<dbReference type="PANTHER" id="PTHR21666:SF289">
    <property type="entry name" value="L-ALA--D-GLU ENDOPEPTIDASE"/>
    <property type="match status" value="1"/>
</dbReference>
<dbReference type="InterPro" id="IPR016047">
    <property type="entry name" value="M23ase_b-sheet_dom"/>
</dbReference>
<dbReference type="CDD" id="cd12797">
    <property type="entry name" value="M23_peptidase"/>
    <property type="match status" value="1"/>
</dbReference>
<dbReference type="AlphaFoldDB" id="A0A6N7QP12"/>
<evidence type="ECO:0000313" key="5">
    <source>
        <dbReference type="Proteomes" id="UP000433788"/>
    </source>
</evidence>
<keyword evidence="2" id="KW-0472">Membrane</keyword>
<name>A0A6N7QP12_9GAMM</name>
<evidence type="ECO:0000256" key="1">
    <source>
        <dbReference type="ARBA" id="ARBA00022729"/>
    </source>
</evidence>
<protein>
    <submittedName>
        <fullName evidence="4">Peptidoglycan DD-metalloendopeptidase family protein</fullName>
    </submittedName>
</protein>
<gene>
    <name evidence="4" type="ORF">GH984_03555</name>
</gene>
<dbReference type="PANTHER" id="PTHR21666">
    <property type="entry name" value="PEPTIDASE-RELATED"/>
    <property type="match status" value="1"/>
</dbReference>
<evidence type="ECO:0000259" key="3">
    <source>
        <dbReference type="Pfam" id="PF01551"/>
    </source>
</evidence>
<dbReference type="SUPFAM" id="SSF51261">
    <property type="entry name" value="Duplicated hybrid motif"/>
    <property type="match status" value="1"/>
</dbReference>
<comment type="caution">
    <text evidence="4">The sequence shown here is derived from an EMBL/GenBank/DDBJ whole genome shotgun (WGS) entry which is preliminary data.</text>
</comment>
<feature type="domain" description="M23ase beta-sheet core" evidence="3">
    <location>
        <begin position="252"/>
        <end position="346"/>
    </location>
</feature>